<proteinExistence type="predicted"/>
<dbReference type="AlphaFoldDB" id="A0A645EFJ1"/>
<gene>
    <name evidence="1" type="ORF">SDC9_146553</name>
</gene>
<dbReference type="AntiFam" id="ANF00095">
    <property type="entry name" value="Shadow ORF (opposite ABC transporters)"/>
</dbReference>
<name>A0A645EFJ1_9ZZZZ</name>
<organism evidence="1">
    <name type="scientific">bioreactor metagenome</name>
    <dbReference type="NCBI Taxonomy" id="1076179"/>
    <lineage>
        <taxon>unclassified sequences</taxon>
        <taxon>metagenomes</taxon>
        <taxon>ecological metagenomes</taxon>
    </lineage>
</organism>
<reference evidence="1" key="1">
    <citation type="submission" date="2019-08" db="EMBL/GenBank/DDBJ databases">
        <authorList>
            <person name="Kucharzyk K."/>
            <person name="Murdoch R.W."/>
            <person name="Higgins S."/>
            <person name="Loffler F."/>
        </authorList>
    </citation>
    <scope>NUCLEOTIDE SEQUENCE</scope>
</reference>
<sequence>MRNIQDGNIQHLLHAFYLGACLQAKSCVQIGQRFIEQQNLGLEDQGPRQCDALLLSIRKFIGKPCFGANKVEHLTHHCNIVSDDFLGIVPRFQSIGNILIDIEVGKQGIVLKDHGNTTVLRPQMGNRPALKEHFSTCRL</sequence>
<dbReference type="EMBL" id="VSSQ01045462">
    <property type="protein sequence ID" value="MPM99362.1"/>
    <property type="molecule type" value="Genomic_DNA"/>
</dbReference>
<accession>A0A645EFJ1</accession>
<evidence type="ECO:0000313" key="1">
    <source>
        <dbReference type="EMBL" id="MPM99362.1"/>
    </source>
</evidence>
<protein>
    <submittedName>
        <fullName evidence="1">Uncharacterized protein</fullName>
    </submittedName>
</protein>
<comment type="caution">
    <text evidence="1">The sequence shown here is derived from an EMBL/GenBank/DDBJ whole genome shotgun (WGS) entry which is preliminary data.</text>
</comment>